<dbReference type="AlphaFoldDB" id="A0A382LR65"/>
<name>A0A382LR65_9ZZZZ</name>
<dbReference type="PROSITE" id="PS51898">
    <property type="entry name" value="TYR_RECOMBINASE"/>
    <property type="match status" value="1"/>
</dbReference>
<accession>A0A382LR65</accession>
<organism evidence="3">
    <name type="scientific">marine metagenome</name>
    <dbReference type="NCBI Taxonomy" id="408172"/>
    <lineage>
        <taxon>unclassified sequences</taxon>
        <taxon>metagenomes</taxon>
        <taxon>ecological metagenomes</taxon>
    </lineage>
</organism>
<evidence type="ECO:0000256" key="1">
    <source>
        <dbReference type="ARBA" id="ARBA00023172"/>
    </source>
</evidence>
<dbReference type="InterPro" id="IPR011010">
    <property type="entry name" value="DNA_brk_join_enz"/>
</dbReference>
<dbReference type="GO" id="GO:0015074">
    <property type="term" value="P:DNA integration"/>
    <property type="evidence" value="ECO:0007669"/>
    <property type="project" value="InterPro"/>
</dbReference>
<feature type="non-terminal residue" evidence="3">
    <location>
        <position position="1"/>
    </location>
</feature>
<protein>
    <recommendedName>
        <fullName evidence="2">Tyr recombinase domain-containing protein</fullName>
    </recommendedName>
</protein>
<dbReference type="GO" id="GO:0006310">
    <property type="term" value="P:DNA recombination"/>
    <property type="evidence" value="ECO:0007669"/>
    <property type="project" value="UniProtKB-KW"/>
</dbReference>
<feature type="non-terminal residue" evidence="3">
    <location>
        <position position="80"/>
    </location>
</feature>
<gene>
    <name evidence="3" type="ORF">METZ01_LOCUS292053</name>
</gene>
<dbReference type="EMBL" id="UINC01088721">
    <property type="protein sequence ID" value="SVC39199.1"/>
    <property type="molecule type" value="Genomic_DNA"/>
</dbReference>
<dbReference type="GO" id="GO:0003677">
    <property type="term" value="F:DNA binding"/>
    <property type="evidence" value="ECO:0007669"/>
    <property type="project" value="InterPro"/>
</dbReference>
<dbReference type="Gene3D" id="1.10.443.10">
    <property type="entry name" value="Intergrase catalytic core"/>
    <property type="match status" value="1"/>
</dbReference>
<evidence type="ECO:0000259" key="2">
    <source>
        <dbReference type="PROSITE" id="PS51898"/>
    </source>
</evidence>
<dbReference type="Pfam" id="PF00589">
    <property type="entry name" value="Phage_integrase"/>
    <property type="match status" value="1"/>
</dbReference>
<reference evidence="3" key="1">
    <citation type="submission" date="2018-05" db="EMBL/GenBank/DDBJ databases">
        <authorList>
            <person name="Lanie J.A."/>
            <person name="Ng W.-L."/>
            <person name="Kazmierczak K.M."/>
            <person name="Andrzejewski T.M."/>
            <person name="Davidsen T.M."/>
            <person name="Wayne K.J."/>
            <person name="Tettelin H."/>
            <person name="Glass J.I."/>
            <person name="Rusch D."/>
            <person name="Podicherti R."/>
            <person name="Tsui H.-C.T."/>
            <person name="Winkler M.E."/>
        </authorList>
    </citation>
    <scope>NUCLEOTIDE SEQUENCE</scope>
</reference>
<dbReference type="InterPro" id="IPR002104">
    <property type="entry name" value="Integrase_catalytic"/>
</dbReference>
<sequence>VNARSPFRVRRSNWYRRHFKPAVIEADIDPGFRFHDLRHTCTALAIAQGAHPKAVQERLGHASIRLTLDTYGHLLPGLDE</sequence>
<keyword evidence="1" id="KW-0233">DNA recombination</keyword>
<proteinExistence type="predicted"/>
<evidence type="ECO:0000313" key="3">
    <source>
        <dbReference type="EMBL" id="SVC39199.1"/>
    </source>
</evidence>
<dbReference type="InterPro" id="IPR013762">
    <property type="entry name" value="Integrase-like_cat_sf"/>
</dbReference>
<feature type="domain" description="Tyr recombinase" evidence="2">
    <location>
        <begin position="1"/>
        <end position="80"/>
    </location>
</feature>
<dbReference type="SUPFAM" id="SSF56349">
    <property type="entry name" value="DNA breaking-rejoining enzymes"/>
    <property type="match status" value="1"/>
</dbReference>